<reference evidence="1 2" key="1">
    <citation type="journal article" date="2020" name="Phytopathology">
        <title>Genome Sequence Resources of Colletotrichum truncatum, C. plurivorum, C. musicola, and C. sojae: Four Species Pathogenic to Soybean (Glycine max).</title>
        <authorList>
            <person name="Rogerio F."/>
            <person name="Boufleur T.R."/>
            <person name="Ciampi-Guillardi M."/>
            <person name="Sukno S.A."/>
            <person name="Thon M.R."/>
            <person name="Massola Junior N.S."/>
            <person name="Baroncelli R."/>
        </authorList>
    </citation>
    <scope>NUCLEOTIDE SEQUENCE [LARGE SCALE GENOMIC DNA]</scope>
    <source>
        <strain evidence="1 2">CMES1059</strain>
    </source>
</reference>
<name>A0ACC3Z8A8_COLTU</name>
<protein>
    <submittedName>
        <fullName evidence="1">NmrA family protein</fullName>
    </submittedName>
</protein>
<dbReference type="EMBL" id="VUJX02000002">
    <property type="protein sequence ID" value="KAL0940315.1"/>
    <property type="molecule type" value="Genomic_DNA"/>
</dbReference>
<proteinExistence type="predicted"/>
<accession>A0ACC3Z8A8</accession>
<keyword evidence="2" id="KW-1185">Reference proteome</keyword>
<dbReference type="Proteomes" id="UP000805649">
    <property type="component" value="Unassembled WGS sequence"/>
</dbReference>
<organism evidence="1 2">
    <name type="scientific">Colletotrichum truncatum</name>
    <name type="common">Anthracnose fungus</name>
    <name type="synonym">Colletotrichum capsici</name>
    <dbReference type="NCBI Taxonomy" id="5467"/>
    <lineage>
        <taxon>Eukaryota</taxon>
        <taxon>Fungi</taxon>
        <taxon>Dikarya</taxon>
        <taxon>Ascomycota</taxon>
        <taxon>Pezizomycotina</taxon>
        <taxon>Sordariomycetes</taxon>
        <taxon>Hypocreomycetidae</taxon>
        <taxon>Glomerellales</taxon>
        <taxon>Glomerellaceae</taxon>
        <taxon>Colletotrichum</taxon>
        <taxon>Colletotrichum truncatum species complex</taxon>
    </lineage>
</organism>
<comment type="caution">
    <text evidence="1">The sequence shown here is derived from an EMBL/GenBank/DDBJ whole genome shotgun (WGS) entry which is preliminary data.</text>
</comment>
<evidence type="ECO:0000313" key="2">
    <source>
        <dbReference type="Proteomes" id="UP000805649"/>
    </source>
</evidence>
<sequence>MQIVVVPASSKTGQSTIRALLDAASEPIITGVYRDPAKAPSDFKEQPRFRAVKGDVADVGSLSFAGADVVVTITPPQFSESRPISRAREMAANVKYAIGRAGDSVKRLVYVSSIGAQFEHGTGELRTNYEAEQALVGAAPEVVFIRCAYFMENWATALETVKTESPFFYSVICPADYKIPMVAVSDIGKACAAQALAAGSALRKSPYIFELHGPDAYSTNDVKKAFEESIGKTVEVKLVEDDQLEEFFAQAFQPPMSGLFVEMTRSFLPGGIAAAEVAEGSGVQRGEESLNEAIGKMLKG</sequence>
<evidence type="ECO:0000313" key="1">
    <source>
        <dbReference type="EMBL" id="KAL0940315.1"/>
    </source>
</evidence>
<gene>
    <name evidence="1" type="ORF">CTRU02_203078</name>
</gene>